<dbReference type="PANTHER" id="PTHR19359">
    <property type="entry name" value="CYTOCHROME B5"/>
    <property type="match status" value="1"/>
</dbReference>
<dbReference type="PROSITE" id="PS00191">
    <property type="entry name" value="CYTOCHROME_B5_1"/>
    <property type="match status" value="1"/>
</dbReference>
<keyword evidence="7" id="KW-0492">Microsome</keyword>
<evidence type="ECO:0000256" key="10">
    <source>
        <dbReference type="ARBA" id="ARBA00023136"/>
    </source>
</evidence>
<comment type="subcellular location">
    <subcellularLocation>
        <location evidence="1">Endoplasmic reticulum membrane</location>
        <topology evidence="1">Single-pass membrane protein</topology>
        <orientation evidence="1">Cytoplasmic side</orientation>
    </subcellularLocation>
    <subcellularLocation>
        <location evidence="11">Microsome membrane</location>
        <topology evidence="11">Single-pass membrane protein</topology>
        <orientation evidence="11">Cytoplasmic side</orientation>
    </subcellularLocation>
</comment>
<evidence type="ECO:0000313" key="16">
    <source>
        <dbReference type="Proteomes" id="UP000232875"/>
    </source>
</evidence>
<dbReference type="EMBL" id="KZ454989">
    <property type="protein sequence ID" value="PKI84240.1"/>
    <property type="molecule type" value="Genomic_DNA"/>
</dbReference>
<dbReference type="InterPro" id="IPR050668">
    <property type="entry name" value="Cytochrome_b5"/>
</dbReference>
<dbReference type="PRINTS" id="PR00363">
    <property type="entry name" value="CYTOCHROMEB5"/>
</dbReference>
<dbReference type="FunFam" id="3.10.120.10:FF:000002">
    <property type="entry name" value="Cytochrome b5 type B"/>
    <property type="match status" value="1"/>
</dbReference>
<keyword evidence="5 13" id="KW-0479">Metal-binding</keyword>
<gene>
    <name evidence="15" type="ORF">MVES_001553</name>
</gene>
<keyword evidence="8" id="KW-0249">Electron transport</keyword>
<dbReference type="AlphaFoldDB" id="A0A2N1JCE9"/>
<keyword evidence="16" id="KW-1185">Reference proteome</keyword>
<evidence type="ECO:0000256" key="5">
    <source>
        <dbReference type="ARBA" id="ARBA00022723"/>
    </source>
</evidence>
<keyword evidence="2" id="KW-0813">Transport</keyword>
<dbReference type="Gene3D" id="3.10.120.10">
    <property type="entry name" value="Cytochrome b5-like heme/steroid binding domain"/>
    <property type="match status" value="1"/>
</dbReference>
<evidence type="ECO:0000256" key="4">
    <source>
        <dbReference type="ARBA" id="ARBA00022692"/>
    </source>
</evidence>
<keyword evidence="3 13" id="KW-0349">Heme</keyword>
<dbReference type="PROSITE" id="PS50255">
    <property type="entry name" value="CYTOCHROME_B5_2"/>
    <property type="match status" value="1"/>
</dbReference>
<dbReference type="GO" id="GO:0020037">
    <property type="term" value="F:heme binding"/>
    <property type="evidence" value="ECO:0007669"/>
    <property type="project" value="UniProtKB-UniRule"/>
</dbReference>
<dbReference type="GO" id="GO:0005789">
    <property type="term" value="C:endoplasmic reticulum membrane"/>
    <property type="evidence" value="ECO:0007669"/>
    <property type="project" value="UniProtKB-SubCell"/>
</dbReference>
<dbReference type="GO" id="GO:0046872">
    <property type="term" value="F:metal ion binding"/>
    <property type="evidence" value="ECO:0007669"/>
    <property type="project" value="UniProtKB-UniRule"/>
</dbReference>
<name>A0A2N1JCE9_9BASI</name>
<dbReference type="SMART" id="SM01117">
    <property type="entry name" value="Cyt-b5"/>
    <property type="match status" value="1"/>
</dbReference>
<protein>
    <recommendedName>
        <fullName evidence="14">Cytochrome b5 heme-binding domain-containing protein</fullName>
    </recommendedName>
</protein>
<keyword evidence="6" id="KW-0256">Endoplasmic reticulum</keyword>
<keyword evidence="9 13" id="KW-0408">Iron</keyword>
<keyword evidence="4" id="KW-0812">Transmembrane</keyword>
<dbReference type="SUPFAM" id="SSF55856">
    <property type="entry name" value="Cytochrome b5-like heme/steroid binding domain"/>
    <property type="match status" value="1"/>
</dbReference>
<dbReference type="STRING" id="2020962.A0A2N1JCE9"/>
<sequence>MARKITFEELCQHNKPEDLWLLIDGKVYDVTAFLSEHPGGDEVMVVEAAKDATDPFEDVGHSEDAREQLVPMYLGDLVDMENVPKSGRAAYESEENPFLVLAGVVAAAGYFAYQKFVLNK</sequence>
<feature type="domain" description="Cytochrome b5 heme-binding" evidence="14">
    <location>
        <begin position="2"/>
        <end position="78"/>
    </location>
</feature>
<dbReference type="InterPro" id="IPR036400">
    <property type="entry name" value="Cyt_B5-like_heme/steroid_sf"/>
</dbReference>
<evidence type="ECO:0000256" key="3">
    <source>
        <dbReference type="ARBA" id="ARBA00022617"/>
    </source>
</evidence>
<evidence type="ECO:0000256" key="13">
    <source>
        <dbReference type="RuleBase" id="RU362121"/>
    </source>
</evidence>
<dbReference type="Proteomes" id="UP000232875">
    <property type="component" value="Unassembled WGS sequence"/>
</dbReference>
<keyword evidence="10" id="KW-0472">Membrane</keyword>
<evidence type="ECO:0000259" key="14">
    <source>
        <dbReference type="PROSITE" id="PS50255"/>
    </source>
</evidence>
<evidence type="ECO:0000256" key="6">
    <source>
        <dbReference type="ARBA" id="ARBA00022824"/>
    </source>
</evidence>
<evidence type="ECO:0000256" key="1">
    <source>
        <dbReference type="ARBA" id="ARBA00004131"/>
    </source>
</evidence>
<dbReference type="PANTHER" id="PTHR19359:SF150">
    <property type="entry name" value="CYTOCHROME B5"/>
    <property type="match status" value="1"/>
</dbReference>
<dbReference type="Pfam" id="PF00173">
    <property type="entry name" value="Cyt-b5"/>
    <property type="match status" value="1"/>
</dbReference>
<dbReference type="OrthoDB" id="260519at2759"/>
<accession>A0A2N1JCE9</accession>
<dbReference type="InterPro" id="IPR001199">
    <property type="entry name" value="Cyt_B5-like_heme/steroid-bd"/>
</dbReference>
<evidence type="ECO:0000256" key="9">
    <source>
        <dbReference type="ARBA" id="ARBA00023004"/>
    </source>
</evidence>
<evidence type="ECO:0000256" key="11">
    <source>
        <dbReference type="ARBA" id="ARBA00037877"/>
    </source>
</evidence>
<evidence type="ECO:0000313" key="15">
    <source>
        <dbReference type="EMBL" id="PKI84240.1"/>
    </source>
</evidence>
<evidence type="ECO:0000256" key="2">
    <source>
        <dbReference type="ARBA" id="ARBA00022448"/>
    </source>
</evidence>
<proteinExistence type="inferred from homology"/>
<dbReference type="InterPro" id="IPR018506">
    <property type="entry name" value="Cyt_B5_heme-BS"/>
</dbReference>
<evidence type="ECO:0000256" key="7">
    <source>
        <dbReference type="ARBA" id="ARBA00022848"/>
    </source>
</evidence>
<evidence type="ECO:0000256" key="8">
    <source>
        <dbReference type="ARBA" id="ARBA00022982"/>
    </source>
</evidence>
<evidence type="ECO:0000256" key="12">
    <source>
        <dbReference type="ARBA" id="ARBA00038168"/>
    </source>
</evidence>
<comment type="similarity">
    <text evidence="12 13">Belongs to the cytochrome b5 family.</text>
</comment>
<reference evidence="15 16" key="1">
    <citation type="submission" date="2017-10" db="EMBL/GenBank/DDBJ databases">
        <title>A novel species of cold-tolerant Malassezia isolated from bats.</title>
        <authorList>
            <person name="Lorch J.M."/>
            <person name="Palmer J.M."/>
            <person name="Vanderwolf K.J."/>
            <person name="Schmidt K.Z."/>
            <person name="Verant M.L."/>
            <person name="Weller T.J."/>
            <person name="Blehert D.S."/>
        </authorList>
    </citation>
    <scope>NUCLEOTIDE SEQUENCE [LARGE SCALE GENOMIC DNA]</scope>
    <source>
        <strain evidence="15 16">NWHC:44797-103</strain>
    </source>
</reference>
<organism evidence="15 16">
    <name type="scientific">Malassezia vespertilionis</name>
    <dbReference type="NCBI Taxonomy" id="2020962"/>
    <lineage>
        <taxon>Eukaryota</taxon>
        <taxon>Fungi</taxon>
        <taxon>Dikarya</taxon>
        <taxon>Basidiomycota</taxon>
        <taxon>Ustilaginomycotina</taxon>
        <taxon>Malasseziomycetes</taxon>
        <taxon>Malasseziales</taxon>
        <taxon>Malasseziaceae</taxon>
        <taxon>Malassezia</taxon>
    </lineage>
</organism>